<reference evidence="3 4" key="1">
    <citation type="journal article" date="2021" name="MBio">
        <title>Poor Competitiveness of Bradyrhizobium in Pigeon Pea Root Colonization in Indian Soils.</title>
        <authorList>
            <person name="Chalasani D."/>
            <person name="Basu A."/>
            <person name="Pullabhotla S.V.S.R.N."/>
            <person name="Jorrin B."/>
            <person name="Neal A.L."/>
            <person name="Poole P.S."/>
            <person name="Podile A.R."/>
            <person name="Tkacz A."/>
        </authorList>
    </citation>
    <scope>NUCLEOTIDE SEQUENCE [LARGE SCALE GENOMIC DNA]</scope>
    <source>
        <strain evidence="3 4">HU56</strain>
    </source>
</reference>
<dbReference type="Pfam" id="PF02423">
    <property type="entry name" value="OCD_Mu_crystall"/>
    <property type="match status" value="1"/>
</dbReference>
<evidence type="ECO:0000313" key="3">
    <source>
        <dbReference type="EMBL" id="MBW9054592.1"/>
    </source>
</evidence>
<evidence type="ECO:0000313" key="4">
    <source>
        <dbReference type="Proteomes" id="UP000717752"/>
    </source>
</evidence>
<name>A0ABS7GX85_9HYPH</name>
<dbReference type="InterPro" id="IPR003462">
    <property type="entry name" value="ODC_Mu_crystall"/>
</dbReference>
<comment type="caution">
    <text evidence="3">The sequence shown here is derived from an EMBL/GenBank/DDBJ whole genome shotgun (WGS) entry which is preliminary data.</text>
</comment>
<dbReference type="Gene3D" id="3.30.1780.10">
    <property type="entry name" value="ornithine cyclodeaminase, domain 1"/>
    <property type="match status" value="1"/>
</dbReference>
<dbReference type="Gene3D" id="3.40.50.720">
    <property type="entry name" value="NAD(P)-binding Rossmann-like Domain"/>
    <property type="match status" value="1"/>
</dbReference>
<organism evidence="3 4">
    <name type="scientific">Rhizobium mesosinicum</name>
    <dbReference type="NCBI Taxonomy" id="335017"/>
    <lineage>
        <taxon>Bacteria</taxon>
        <taxon>Pseudomonadati</taxon>
        <taxon>Pseudomonadota</taxon>
        <taxon>Alphaproteobacteria</taxon>
        <taxon>Hyphomicrobiales</taxon>
        <taxon>Rhizobiaceae</taxon>
        <taxon>Rhizobium/Agrobacterium group</taxon>
        <taxon>Rhizobium</taxon>
    </lineage>
</organism>
<dbReference type="RefSeq" id="WP_220335948.1">
    <property type="nucleotide sequence ID" value="NZ_JAEUAK010000007.1"/>
</dbReference>
<keyword evidence="4" id="KW-1185">Reference proteome</keyword>
<dbReference type="PANTHER" id="PTHR13812:SF19">
    <property type="entry name" value="KETIMINE REDUCTASE MU-CRYSTALLIN"/>
    <property type="match status" value="1"/>
</dbReference>
<dbReference type="InterPro" id="IPR036291">
    <property type="entry name" value="NAD(P)-bd_dom_sf"/>
</dbReference>
<gene>
    <name evidence="3" type="ORF">JNB85_19500</name>
</gene>
<dbReference type="PANTHER" id="PTHR13812">
    <property type="entry name" value="KETIMINE REDUCTASE MU-CRYSTALLIN"/>
    <property type="match status" value="1"/>
</dbReference>
<evidence type="ECO:0000256" key="2">
    <source>
        <dbReference type="ARBA" id="ARBA00023027"/>
    </source>
</evidence>
<evidence type="ECO:0000256" key="1">
    <source>
        <dbReference type="ARBA" id="ARBA00008903"/>
    </source>
</evidence>
<dbReference type="InterPro" id="IPR023401">
    <property type="entry name" value="ODC_N"/>
</dbReference>
<dbReference type="EMBL" id="JAEUAK010000007">
    <property type="protein sequence ID" value="MBW9054592.1"/>
    <property type="molecule type" value="Genomic_DNA"/>
</dbReference>
<dbReference type="SUPFAM" id="SSF51735">
    <property type="entry name" value="NAD(P)-binding Rossmann-fold domains"/>
    <property type="match status" value="1"/>
</dbReference>
<protein>
    <submittedName>
        <fullName evidence="3">Ornithine cyclodeaminase</fullName>
    </submittedName>
</protein>
<accession>A0ABS7GX85</accession>
<comment type="similarity">
    <text evidence="1">Belongs to the ornithine cyclodeaminase/mu-crystallin family.</text>
</comment>
<keyword evidence="2" id="KW-0520">NAD</keyword>
<sequence>MKASDDILFLNAGDMEHSDRALTIGEIHLATAKAWDEIRSGTARGGKAVFSLSEEEFWSRPDFSAFREDFADERLGWKLSSLYGVNSTYGGVKVIGANAFNRRLGLPRSTSTFILFDKYTLRPIAILDETALSADRTGTYASIVAERCLRRQATVSVFLLGSGPVARSVIRSLTYSCETGIEQIFIRSRRIENARALAIALSAETKIPLLCVEDNRAMRDCALVITATNARAPVFGDEELQEAATTLHLGGDEAPADYLRRVLRSGLVICDDLPTVSRRNSQSIALHFSRQGLSMEAVGPLIGIRSLSDMQDWSLDADGPTCITCVGLPMLDLFVAQASYEKYCRAADADRIAGCTV</sequence>
<proteinExistence type="inferred from homology"/>
<dbReference type="Proteomes" id="UP000717752">
    <property type="component" value="Unassembled WGS sequence"/>
</dbReference>